<dbReference type="Proteomes" id="UP000269923">
    <property type="component" value="Unassembled WGS sequence"/>
</dbReference>
<reference evidence="1 2" key="1">
    <citation type="submission" date="2018-11" db="EMBL/GenBank/DDBJ databases">
        <title>Genomes From Bacteria Associated with the Canine Oral Cavity: a Test Case for Automated Genome-Based Taxonomic Assignment.</title>
        <authorList>
            <person name="Coil D.A."/>
            <person name="Jospin G."/>
            <person name="Darling A.E."/>
            <person name="Wallis C."/>
            <person name="Davis I.J."/>
            <person name="Harris S."/>
            <person name="Eisen J.A."/>
            <person name="Holcombe L.J."/>
            <person name="O'Flynn C."/>
        </authorList>
    </citation>
    <scope>NUCLEOTIDE SEQUENCE [LARGE SCALE GENOMIC DNA]</scope>
    <source>
        <strain evidence="1 2">COT-280</strain>
    </source>
</reference>
<accession>A0A3P1ZZA0</accession>
<sequence>MPFCFYYAIFIAGALYDTHDSFYQLLGVLFIINGLRPWKVGMTIGQAQWLVKNKYQKFIDKANGRYHDK</sequence>
<organism evidence="1 2">
    <name type="scientific">Conchiformibius steedae</name>
    <dbReference type="NCBI Taxonomy" id="153493"/>
    <lineage>
        <taxon>Bacteria</taxon>
        <taxon>Pseudomonadati</taxon>
        <taxon>Pseudomonadota</taxon>
        <taxon>Betaproteobacteria</taxon>
        <taxon>Neisseriales</taxon>
        <taxon>Neisseriaceae</taxon>
        <taxon>Conchiformibius</taxon>
    </lineage>
</organism>
<dbReference type="EMBL" id="RQYC01000065">
    <property type="protein sequence ID" value="RRD87886.1"/>
    <property type="molecule type" value="Genomic_DNA"/>
</dbReference>
<proteinExistence type="predicted"/>
<gene>
    <name evidence="1" type="ORF">EII21_11500</name>
</gene>
<evidence type="ECO:0000313" key="1">
    <source>
        <dbReference type="EMBL" id="RRD87886.1"/>
    </source>
</evidence>
<protein>
    <submittedName>
        <fullName evidence="1">Uncharacterized protein</fullName>
    </submittedName>
</protein>
<keyword evidence="2" id="KW-1185">Reference proteome</keyword>
<evidence type="ECO:0000313" key="2">
    <source>
        <dbReference type="Proteomes" id="UP000269923"/>
    </source>
</evidence>
<dbReference type="AlphaFoldDB" id="A0A3P1ZZA0"/>
<name>A0A3P1ZZA0_9NEIS</name>
<comment type="caution">
    <text evidence="1">The sequence shown here is derived from an EMBL/GenBank/DDBJ whole genome shotgun (WGS) entry which is preliminary data.</text>
</comment>